<dbReference type="AlphaFoldDB" id="A0A9W9Z3R7"/>
<gene>
    <name evidence="1" type="ORF">OS493_005175</name>
</gene>
<keyword evidence="2" id="KW-1185">Reference proteome</keyword>
<name>A0A9W9Z3R7_9CNID</name>
<reference evidence="1" key="1">
    <citation type="submission" date="2023-01" db="EMBL/GenBank/DDBJ databases">
        <title>Genome assembly of the deep-sea coral Lophelia pertusa.</title>
        <authorList>
            <person name="Herrera S."/>
            <person name="Cordes E."/>
        </authorList>
    </citation>
    <scope>NUCLEOTIDE SEQUENCE</scope>
    <source>
        <strain evidence="1">USNM1676648</strain>
        <tissue evidence="1">Polyp</tissue>
    </source>
</reference>
<comment type="caution">
    <text evidence="1">The sequence shown here is derived from an EMBL/GenBank/DDBJ whole genome shotgun (WGS) entry which is preliminary data.</text>
</comment>
<accession>A0A9W9Z3R7</accession>
<sequence>MTAVDRPLSMACWEEEKDRDYCLVYDFMSSLLNAELLAMRRSLYEKGLQTKHGHACKCPVPLEKTFWEKEGAKDESLSHKVAFDFAAVHHERALNAGKLNKDRGRRWRRKNFRTKKAD</sequence>
<organism evidence="1 2">
    <name type="scientific">Desmophyllum pertusum</name>
    <dbReference type="NCBI Taxonomy" id="174260"/>
    <lineage>
        <taxon>Eukaryota</taxon>
        <taxon>Metazoa</taxon>
        <taxon>Cnidaria</taxon>
        <taxon>Anthozoa</taxon>
        <taxon>Hexacorallia</taxon>
        <taxon>Scleractinia</taxon>
        <taxon>Caryophylliina</taxon>
        <taxon>Caryophylliidae</taxon>
        <taxon>Desmophyllum</taxon>
    </lineage>
</organism>
<proteinExistence type="predicted"/>
<dbReference type="OrthoDB" id="5957666at2759"/>
<dbReference type="EMBL" id="MU826827">
    <property type="protein sequence ID" value="KAJ7374823.1"/>
    <property type="molecule type" value="Genomic_DNA"/>
</dbReference>
<protein>
    <submittedName>
        <fullName evidence="1">Uncharacterized protein</fullName>
    </submittedName>
</protein>
<dbReference type="Proteomes" id="UP001163046">
    <property type="component" value="Unassembled WGS sequence"/>
</dbReference>
<evidence type="ECO:0000313" key="2">
    <source>
        <dbReference type="Proteomes" id="UP001163046"/>
    </source>
</evidence>
<evidence type="ECO:0000313" key="1">
    <source>
        <dbReference type="EMBL" id="KAJ7374823.1"/>
    </source>
</evidence>